<proteinExistence type="inferred from homology"/>
<evidence type="ECO:0000256" key="7">
    <source>
        <dbReference type="RuleBase" id="RU003355"/>
    </source>
</evidence>
<dbReference type="GO" id="GO:0005975">
    <property type="term" value="P:carbohydrate metabolic process"/>
    <property type="evidence" value="ECO:0007669"/>
    <property type="project" value="UniProtKB-ARBA"/>
</dbReference>
<dbReference type="EMBL" id="SFCC01000006">
    <property type="protein sequence ID" value="RZQ63504.1"/>
    <property type="molecule type" value="Genomic_DNA"/>
</dbReference>
<comment type="similarity">
    <text evidence="1 6 7">Belongs to the peptidase S8 family.</text>
</comment>
<evidence type="ECO:0000256" key="1">
    <source>
        <dbReference type="ARBA" id="ARBA00011073"/>
    </source>
</evidence>
<feature type="active site" description="Charge relay system" evidence="5 6">
    <location>
        <position position="248"/>
    </location>
</feature>
<dbReference type="PANTHER" id="PTHR43806">
    <property type="entry name" value="PEPTIDASE S8"/>
    <property type="match status" value="1"/>
</dbReference>
<dbReference type="InterPro" id="IPR023827">
    <property type="entry name" value="Peptidase_S8_Asp-AS"/>
</dbReference>
<evidence type="ECO:0000313" key="9">
    <source>
        <dbReference type="EMBL" id="RZQ63504.1"/>
    </source>
</evidence>
<dbReference type="InterPro" id="IPR023828">
    <property type="entry name" value="Peptidase_S8_Ser-AS"/>
</dbReference>
<keyword evidence="4 6" id="KW-0720">Serine protease</keyword>
<dbReference type="PANTHER" id="PTHR43806:SF11">
    <property type="entry name" value="CEREVISIN-RELATED"/>
    <property type="match status" value="1"/>
</dbReference>
<reference evidence="9 10" key="1">
    <citation type="submission" date="2019-02" db="EMBL/GenBank/DDBJ databases">
        <title>Draft genome sequence of Amycolatopsis sp. 8-3EHSu isolated from roots of Suaeda maritima.</title>
        <authorList>
            <person name="Duangmal K."/>
            <person name="Chantavorakit T."/>
        </authorList>
    </citation>
    <scope>NUCLEOTIDE SEQUENCE [LARGE SCALE GENOMIC DNA]</scope>
    <source>
        <strain evidence="9 10">8-3EHSu</strain>
    </source>
</reference>
<dbReference type="InterPro" id="IPR000209">
    <property type="entry name" value="Peptidase_S8/S53_dom"/>
</dbReference>
<dbReference type="Gene3D" id="3.40.50.200">
    <property type="entry name" value="Peptidase S8/S53 domain"/>
    <property type="match status" value="1"/>
</dbReference>
<accession>A0A4Q7JB85</accession>
<dbReference type="InterPro" id="IPR050131">
    <property type="entry name" value="Peptidase_S8_subtilisin-like"/>
</dbReference>
<dbReference type="SUPFAM" id="SSF52743">
    <property type="entry name" value="Subtilisin-like"/>
    <property type="match status" value="1"/>
</dbReference>
<evidence type="ECO:0000256" key="6">
    <source>
        <dbReference type="PROSITE-ProRule" id="PRU01240"/>
    </source>
</evidence>
<name>A0A4Q7JB85_9PSEU</name>
<evidence type="ECO:0000313" key="10">
    <source>
        <dbReference type="Proteomes" id="UP000292003"/>
    </source>
</evidence>
<dbReference type="PRINTS" id="PR00723">
    <property type="entry name" value="SUBTILISIN"/>
</dbReference>
<dbReference type="GO" id="GO:0004252">
    <property type="term" value="F:serine-type endopeptidase activity"/>
    <property type="evidence" value="ECO:0007669"/>
    <property type="project" value="UniProtKB-UniRule"/>
</dbReference>
<dbReference type="Gene3D" id="2.60.40.10">
    <property type="entry name" value="Immunoglobulins"/>
    <property type="match status" value="1"/>
</dbReference>
<feature type="domain" description="Peptidase S8/S53" evidence="8">
    <location>
        <begin position="208"/>
        <end position="458"/>
    </location>
</feature>
<keyword evidence="2 6" id="KW-0645">Protease</keyword>
<protein>
    <submittedName>
        <fullName evidence="9">Peptidase S8</fullName>
    </submittedName>
</protein>
<evidence type="ECO:0000256" key="2">
    <source>
        <dbReference type="ARBA" id="ARBA00022670"/>
    </source>
</evidence>
<dbReference type="Proteomes" id="UP000292003">
    <property type="component" value="Unassembled WGS sequence"/>
</dbReference>
<keyword evidence="10" id="KW-1185">Reference proteome</keyword>
<dbReference type="InterPro" id="IPR022398">
    <property type="entry name" value="Peptidase_S8_His-AS"/>
</dbReference>
<dbReference type="InterPro" id="IPR013783">
    <property type="entry name" value="Ig-like_fold"/>
</dbReference>
<evidence type="ECO:0000256" key="5">
    <source>
        <dbReference type="PIRSR" id="PIRSR615500-1"/>
    </source>
</evidence>
<feature type="active site" description="Charge relay system" evidence="5 6">
    <location>
        <position position="422"/>
    </location>
</feature>
<dbReference type="PROSITE" id="PS00137">
    <property type="entry name" value="SUBTILASE_HIS"/>
    <property type="match status" value="1"/>
</dbReference>
<dbReference type="PROSITE" id="PS00138">
    <property type="entry name" value="SUBTILASE_SER"/>
    <property type="match status" value="1"/>
</dbReference>
<dbReference type="Pfam" id="PF00082">
    <property type="entry name" value="Peptidase_S8"/>
    <property type="match status" value="1"/>
</dbReference>
<sequence>MTIGRDAALVVTALVTTAVVPVAGGPPATGVPPVPGIEGSVTLLTGDRVTVRRIGPRLMPHVEAGPGRDRITFRTQQYTDATGEHLAVLPSDAVPLLGAGRLDERLFDVAGLLRQGYGDDRRADLPVLVQGDGADAAVRRAGTPVRDTVPAVGAVAARLAKHSLAGLWGGLIGPGVRKVWLDGRVPVRLDESVAQIGAPEAWRAGYTGKGVKVAVLDSGIDARHGDFDGRLAEVRDFTKTGPGDTVGHGTHVASILAGTGARSGGRFRGAAPDADLMIGKVCDGDTCAESAVLAGMTWAATSGADIVNLSLGGPDAPGRDLLEQTVDSLSEKYGLLFVVAAGNQGRYGDETVGSPATADAALAVGAVDKSDVLADFSGRGPRFGDAALKPDVTAPGVAITAARANRTHGQLGTAYTEKSGTSMAAPHVTAAAALLAQRHPDWPGSRLKAALMSSARPRDGVGGYAQGAGRIDAYRAVSQDVVADPGGVSAGRFAWPHDDDRPVDKPVTYHNAGSEPVTLALAVDSLDPTGSPAPAGMFTLSASSVTVPAGGSATVTVRVAPTTAGPDGHYTARIRASAGTIQVVTPVVADKEPESYTLTLLHTDRAGRPAEAYASFVYGIDHRRYRVFSGNSGRAEIRVLAGRYHLDATVYTGREGGTATLTQPVVDVTRDTTVVLDARQALPVAVTFDRAGVQPAVAGLGYLRRSAGGMLVTGLIANGFAGLFTGRSGPPVADGELIADIGGMWQVPGPGGDPAVTYHLQWFTYGQTPAGFARHVADDQLAEVRVRYGTQAEGRSGIRQWIGQEPTLGYGAGYGTGFRIPVTRTEFHNTDGLTWHGTFEQYRDSAGETELTGGPVDHEAGLRYTESWNTPVFGPGLPGTGPWVLRQGNQISARIPLFSDAATDRAGFSEVDSGRTALYRDGALVGEHSSAGQGSFDVPPEEASYRLETEAFRKDVSVLSTRTNVVWTFRSAHAAGWQPLPLLAVRLAPEGLDDHGAAPGGAPVPMAVTVQRQHGSPATPGPPAVAASYDDGRTWQDLPVTREADGYRVTVPQQPGAAFVSLRATAVDDAGNTVEQTTTRAFAL</sequence>
<dbReference type="InterPro" id="IPR015500">
    <property type="entry name" value="Peptidase_S8_subtilisin-rel"/>
</dbReference>
<dbReference type="AlphaFoldDB" id="A0A4Q7JB85"/>
<evidence type="ECO:0000256" key="3">
    <source>
        <dbReference type="ARBA" id="ARBA00022801"/>
    </source>
</evidence>
<evidence type="ECO:0000256" key="4">
    <source>
        <dbReference type="ARBA" id="ARBA00022825"/>
    </source>
</evidence>
<dbReference type="RefSeq" id="WP_130475757.1">
    <property type="nucleotide sequence ID" value="NZ_SFCC01000006.1"/>
</dbReference>
<dbReference type="GO" id="GO:0006508">
    <property type="term" value="P:proteolysis"/>
    <property type="evidence" value="ECO:0007669"/>
    <property type="project" value="UniProtKB-KW"/>
</dbReference>
<comment type="caution">
    <text evidence="9">The sequence shown here is derived from an EMBL/GenBank/DDBJ whole genome shotgun (WGS) entry which is preliminary data.</text>
</comment>
<feature type="active site" description="Charge relay system" evidence="5 6">
    <location>
        <position position="217"/>
    </location>
</feature>
<dbReference type="OrthoDB" id="9795680at2"/>
<keyword evidence="3 6" id="KW-0378">Hydrolase</keyword>
<organism evidence="9 10">
    <name type="scientific">Amycolatopsis suaedae</name>
    <dbReference type="NCBI Taxonomy" id="2510978"/>
    <lineage>
        <taxon>Bacteria</taxon>
        <taxon>Bacillati</taxon>
        <taxon>Actinomycetota</taxon>
        <taxon>Actinomycetes</taxon>
        <taxon>Pseudonocardiales</taxon>
        <taxon>Pseudonocardiaceae</taxon>
        <taxon>Amycolatopsis</taxon>
    </lineage>
</organism>
<dbReference type="PROSITE" id="PS51892">
    <property type="entry name" value="SUBTILASE"/>
    <property type="match status" value="1"/>
</dbReference>
<gene>
    <name evidence="9" type="ORF">EWH70_13840</name>
</gene>
<dbReference type="InterPro" id="IPR036852">
    <property type="entry name" value="Peptidase_S8/S53_dom_sf"/>
</dbReference>
<dbReference type="PROSITE" id="PS00136">
    <property type="entry name" value="SUBTILASE_ASP"/>
    <property type="match status" value="1"/>
</dbReference>
<evidence type="ECO:0000259" key="8">
    <source>
        <dbReference type="Pfam" id="PF00082"/>
    </source>
</evidence>